<feature type="region of interest" description="Disordered" evidence="1">
    <location>
        <begin position="342"/>
        <end position="364"/>
    </location>
</feature>
<evidence type="ECO:0000313" key="4">
    <source>
        <dbReference type="Proteomes" id="UP001174694"/>
    </source>
</evidence>
<dbReference type="InterPro" id="IPR015416">
    <property type="entry name" value="Znf_H2C2_histone_UAS-bd"/>
</dbReference>
<feature type="compositionally biased region" description="Basic and acidic residues" evidence="1">
    <location>
        <begin position="626"/>
        <end position="643"/>
    </location>
</feature>
<dbReference type="AlphaFoldDB" id="A0AA38VJX2"/>
<dbReference type="Proteomes" id="UP001174694">
    <property type="component" value="Unassembled WGS sequence"/>
</dbReference>
<gene>
    <name evidence="3" type="ORF">NKR23_g4907</name>
</gene>
<reference evidence="3" key="1">
    <citation type="submission" date="2022-07" db="EMBL/GenBank/DDBJ databases">
        <title>Fungi with potential for degradation of polypropylene.</title>
        <authorList>
            <person name="Gostincar C."/>
        </authorList>
    </citation>
    <scope>NUCLEOTIDE SEQUENCE</scope>
    <source>
        <strain evidence="3">EXF-13308</strain>
    </source>
</reference>
<evidence type="ECO:0000259" key="2">
    <source>
        <dbReference type="PROSITE" id="PS51186"/>
    </source>
</evidence>
<dbReference type="GO" id="GO:0016747">
    <property type="term" value="F:acyltransferase activity, transferring groups other than amino-acyl groups"/>
    <property type="evidence" value="ECO:0007669"/>
    <property type="project" value="InterPro"/>
</dbReference>
<dbReference type="PROSITE" id="PS51186">
    <property type="entry name" value="GNAT"/>
    <property type="match status" value="1"/>
</dbReference>
<dbReference type="InterPro" id="IPR052742">
    <property type="entry name" value="Mito_N-acetyltransferase"/>
</dbReference>
<dbReference type="InterPro" id="IPR016181">
    <property type="entry name" value="Acyl_CoA_acyltransferase"/>
</dbReference>
<dbReference type="Gene3D" id="1.10.340.70">
    <property type="match status" value="1"/>
</dbReference>
<protein>
    <submittedName>
        <fullName evidence="3">Acetyltransferase</fullName>
    </submittedName>
</protein>
<sequence>MPAIMDDPDAPTIYRVSGEPPYPDPNHPSLPPTIVPRQVTLRDRQTVATIVPFASQDQVPPSLLLYLSDQFAKEIEKGDTYPMMEPMSPEKFATYWFQNFAAIMLLGSIDSPEEVVEGKDWSKECLGSFYIKPNYPGRSSHVCNAGFLVTDASRNRGVGRLMGESYIDWAPKLGYTYSVFNLVYETNVASCKIWDALGFKRIGRVKGCGNLKSYPGRLIDAIMFGRDLVVGETDELVSEERFDKIKFYLKYGKYPNGADRAEKSRLRSAATHYKLLDGDKLMLKDKEVIADPQRQFDIARQVHEMQHAGINKTTATIAERYHWSRIKETVSDVIRTCSECKELGKTPLPGNSGPSKRSLPGSAAAAAAASGATASSAASSPSPSVSSGGVTAPGRRVVLQDQHHHHIPSFAAPPNPYANPHEIPLILSPAHTLHTPSDSPVSQHGASSMLQEQPHHPLHPTSHPSHHHHPGPSGLPLSDPHAVVYQPIDPQIISQPSTYAHHHPVHHPHDSFAAYQSHHHHPHADADADTFQALLDATDGDVGPAAHHHHHQQQPFSHDHRRTAEDDAAEREAMDRDLDMLIEPQDDDDEDNPGTMDVDMGVVVGVDHDDLAKMSVGRLLSAPDPGEGKKDDGDAGGKGRGSFDVDYGTPG</sequence>
<dbReference type="GO" id="GO:0005634">
    <property type="term" value="C:nucleus"/>
    <property type="evidence" value="ECO:0007669"/>
    <property type="project" value="TreeGrafter"/>
</dbReference>
<dbReference type="Pfam" id="PF09337">
    <property type="entry name" value="zf-H2C2"/>
    <property type="match status" value="1"/>
</dbReference>
<feature type="region of interest" description="Disordered" evidence="1">
    <location>
        <begin position="430"/>
        <end position="481"/>
    </location>
</feature>
<dbReference type="InterPro" id="IPR000182">
    <property type="entry name" value="GNAT_dom"/>
</dbReference>
<dbReference type="EMBL" id="JANBVO010000012">
    <property type="protein sequence ID" value="KAJ9148559.1"/>
    <property type="molecule type" value="Genomic_DNA"/>
</dbReference>
<dbReference type="Gene3D" id="3.40.630.30">
    <property type="match status" value="1"/>
</dbReference>
<accession>A0AA38VJX2</accession>
<feature type="region of interest" description="Disordered" evidence="1">
    <location>
        <begin position="615"/>
        <end position="651"/>
    </location>
</feature>
<evidence type="ECO:0000256" key="1">
    <source>
        <dbReference type="SAM" id="MobiDB-lite"/>
    </source>
</evidence>
<evidence type="ECO:0000313" key="3">
    <source>
        <dbReference type="EMBL" id="KAJ9148559.1"/>
    </source>
</evidence>
<keyword evidence="4" id="KW-1185">Reference proteome</keyword>
<organism evidence="3 4">
    <name type="scientific">Pleurostoma richardsiae</name>
    <dbReference type="NCBI Taxonomy" id="41990"/>
    <lineage>
        <taxon>Eukaryota</taxon>
        <taxon>Fungi</taxon>
        <taxon>Dikarya</taxon>
        <taxon>Ascomycota</taxon>
        <taxon>Pezizomycotina</taxon>
        <taxon>Sordariomycetes</taxon>
        <taxon>Sordariomycetidae</taxon>
        <taxon>Calosphaeriales</taxon>
        <taxon>Pleurostomataceae</taxon>
        <taxon>Pleurostoma</taxon>
    </lineage>
</organism>
<dbReference type="Pfam" id="PF00583">
    <property type="entry name" value="Acetyltransf_1"/>
    <property type="match status" value="1"/>
</dbReference>
<dbReference type="PANTHER" id="PTHR43138">
    <property type="entry name" value="ACETYLTRANSFERASE, GNAT FAMILY"/>
    <property type="match status" value="1"/>
</dbReference>
<feature type="domain" description="N-acetyltransferase" evidence="2">
    <location>
        <begin position="79"/>
        <end position="217"/>
    </location>
</feature>
<comment type="caution">
    <text evidence="3">The sequence shown here is derived from an EMBL/GenBank/DDBJ whole genome shotgun (WGS) entry which is preliminary data.</text>
</comment>
<dbReference type="SUPFAM" id="SSF55729">
    <property type="entry name" value="Acyl-CoA N-acyltransferases (Nat)"/>
    <property type="match status" value="1"/>
</dbReference>
<feature type="compositionally biased region" description="Polar residues" evidence="1">
    <location>
        <begin position="434"/>
        <end position="451"/>
    </location>
</feature>
<proteinExistence type="predicted"/>
<feature type="region of interest" description="Disordered" evidence="1">
    <location>
        <begin position="538"/>
        <end position="570"/>
    </location>
</feature>
<dbReference type="PANTHER" id="PTHR43138:SF2">
    <property type="entry name" value="PROTEIN SPT10"/>
    <property type="match status" value="1"/>
</dbReference>
<name>A0AA38VJX2_9PEZI</name>